<dbReference type="InterPro" id="IPR007833">
    <property type="entry name" value="Capsule_polysaccharide_synth"/>
</dbReference>
<evidence type="ECO:0000313" key="2">
    <source>
        <dbReference type="Proteomes" id="UP000194265"/>
    </source>
</evidence>
<dbReference type="Pfam" id="PF05159">
    <property type="entry name" value="Capsule_synth"/>
    <property type="match status" value="1"/>
</dbReference>
<organism evidence="1 2">
    <name type="scientific">Campylobacter vicugnae</name>
    <dbReference type="NCBI Taxonomy" id="1660076"/>
    <lineage>
        <taxon>Bacteria</taxon>
        <taxon>Pseudomonadati</taxon>
        <taxon>Campylobacterota</taxon>
        <taxon>Epsilonproteobacteria</taxon>
        <taxon>Campylobacterales</taxon>
        <taxon>Campylobacteraceae</taxon>
        <taxon>Campylobacter</taxon>
    </lineage>
</organism>
<proteinExistence type="predicted"/>
<dbReference type="Proteomes" id="UP000194265">
    <property type="component" value="Chromosome"/>
</dbReference>
<dbReference type="AlphaFoldDB" id="A0A1X9T3Q9"/>
<reference evidence="1 2" key="1">
    <citation type="journal article" date="2017" name="Genome Biol. Evol.">
        <title>Comparative Genomic Analysis Identifies a Campylobacter Clade Deficient in Selenium Metabolism.</title>
        <authorList>
            <person name="Miller W.G."/>
            <person name="Yee E."/>
            <person name="Lopes B.S."/>
            <person name="Chapman M.H."/>
            <person name="Huynh S."/>
            <person name="Bono J.L."/>
            <person name="Parker C.T."/>
            <person name="Strachan N.J.C."/>
            <person name="Forbes K.J."/>
        </authorList>
    </citation>
    <scope>NUCLEOTIDE SEQUENCE [LARGE SCALE GENOMIC DNA]</scope>
    <source>
        <strain evidence="1 2">RM8964</strain>
    </source>
</reference>
<dbReference type="RefSeq" id="WP_086334137.1">
    <property type="nucleotide sequence ID" value="NZ_CP018791.1"/>
</dbReference>
<dbReference type="EMBL" id="CP018791">
    <property type="protein sequence ID" value="ARR03019.1"/>
    <property type="molecule type" value="Genomic_DNA"/>
</dbReference>
<evidence type="ECO:0000313" key="1">
    <source>
        <dbReference type="EMBL" id="ARR03019.1"/>
    </source>
</evidence>
<dbReference type="OrthoDB" id="9794206at2"/>
<sequence length="398" mass="47045">MRLEDRIGNIKGKNILLLQGPMGDFFNKLDNICTKKGAFVTRIGFNAGDAYFSKTKSYFPYKSTPKQWPKFIKKFYEVNNIDIVFLFGDCRFYHKKAIEIAKGMGIELYVFEEGYLRPGFITMEYYGVNHYSRMPRIREFYDEYESKIEPFTAKSNSTYGVMAWWASQYYLISNIFYFLYPNYIHHRDFSSIKEGFYGICNLFRKIKYKFSEKRLNDKFEGELSGKYYFVPIQTHDDFQVRTHSRFKTMESFIEYIVASFSRYAPKDTILVFKHHPMDRGKKNYSSYIKYLSKIYKIENRAMAVFDVHLPTVIKNSKAVVLINSTVGLNALHYGKPIICLGKSMYDIDGLTTKDIGLDNFWNIQKPVDKQLYSKFRSYLIDHTQVIGSYYLRDGIEFR</sequence>
<gene>
    <name evidence="1" type="primary">kpsS</name>
    <name evidence="1" type="ORF">CVIC8964_1646</name>
</gene>
<dbReference type="CDD" id="cd16441">
    <property type="entry name" value="beta_Kdo_transferase_KpsS"/>
    <property type="match status" value="1"/>
</dbReference>
<name>A0A1X9T3Q9_9BACT</name>
<accession>A0A1X9T3Q9</accession>
<dbReference type="GO" id="GO:0000271">
    <property type="term" value="P:polysaccharide biosynthetic process"/>
    <property type="evidence" value="ECO:0007669"/>
    <property type="project" value="InterPro"/>
</dbReference>
<dbReference type="STRING" id="1660074.CVIC8964_1646"/>
<dbReference type="GO" id="GO:0015774">
    <property type="term" value="P:polysaccharide transport"/>
    <property type="evidence" value="ECO:0007669"/>
    <property type="project" value="InterPro"/>
</dbReference>
<protein>
    <submittedName>
        <fullName evidence="1">Capsular polysaccharide export protein</fullName>
    </submittedName>
</protein>